<dbReference type="EMBL" id="BARU01005373">
    <property type="protein sequence ID" value="GAH35433.1"/>
    <property type="molecule type" value="Genomic_DNA"/>
</dbReference>
<dbReference type="PANTHER" id="PTHR48079:SF6">
    <property type="entry name" value="NAD(P)-BINDING DOMAIN-CONTAINING PROTEIN-RELATED"/>
    <property type="match status" value="1"/>
</dbReference>
<dbReference type="GO" id="GO:0005737">
    <property type="term" value="C:cytoplasm"/>
    <property type="evidence" value="ECO:0007669"/>
    <property type="project" value="TreeGrafter"/>
</dbReference>
<evidence type="ECO:0000259" key="1">
    <source>
        <dbReference type="Pfam" id="PF13460"/>
    </source>
</evidence>
<dbReference type="Gene3D" id="3.40.50.720">
    <property type="entry name" value="NAD(P)-binding Rossmann-like Domain"/>
    <property type="match status" value="1"/>
</dbReference>
<dbReference type="InterPro" id="IPR036291">
    <property type="entry name" value="NAD(P)-bd_dom_sf"/>
</dbReference>
<dbReference type="Pfam" id="PF13460">
    <property type="entry name" value="NAD_binding_10"/>
    <property type="match status" value="1"/>
</dbReference>
<organism evidence="2">
    <name type="scientific">marine sediment metagenome</name>
    <dbReference type="NCBI Taxonomy" id="412755"/>
    <lineage>
        <taxon>unclassified sequences</taxon>
        <taxon>metagenomes</taxon>
        <taxon>ecological metagenomes</taxon>
    </lineage>
</organism>
<dbReference type="AlphaFoldDB" id="X1GQZ5"/>
<reference evidence="2" key="1">
    <citation type="journal article" date="2014" name="Front. Microbiol.">
        <title>High frequency of phylogenetically diverse reductive dehalogenase-homologous genes in deep subseafloor sedimentary metagenomes.</title>
        <authorList>
            <person name="Kawai M."/>
            <person name="Futagami T."/>
            <person name="Toyoda A."/>
            <person name="Takaki Y."/>
            <person name="Nishi S."/>
            <person name="Hori S."/>
            <person name="Arai W."/>
            <person name="Tsubouchi T."/>
            <person name="Morono Y."/>
            <person name="Uchiyama I."/>
            <person name="Ito T."/>
            <person name="Fujiyama A."/>
            <person name="Inagaki F."/>
            <person name="Takami H."/>
        </authorList>
    </citation>
    <scope>NUCLEOTIDE SEQUENCE</scope>
    <source>
        <strain evidence="2">Expedition CK06-06</strain>
    </source>
</reference>
<accession>X1GQZ5</accession>
<gene>
    <name evidence="2" type="ORF">S03H2_10451</name>
</gene>
<feature type="domain" description="NAD(P)-binding" evidence="1">
    <location>
        <begin position="10"/>
        <end position="107"/>
    </location>
</feature>
<protein>
    <recommendedName>
        <fullName evidence="1">NAD(P)-binding domain-containing protein</fullName>
    </recommendedName>
</protein>
<name>X1GQZ5_9ZZZZ</name>
<evidence type="ECO:0000313" key="2">
    <source>
        <dbReference type="EMBL" id="GAH35433.1"/>
    </source>
</evidence>
<sequence length="117" mass="12651">MNLETVAVFGGSGKVGSRIIEALQAQGKSIRALIHRTPITGEGIESIPGSVTDPEAVRQVVDSTDAVVYMATTKEDSDTFFDVSIRGTFNVLEACQDEDIQQFVMFGGDATQGIWFY</sequence>
<dbReference type="InterPro" id="IPR016040">
    <property type="entry name" value="NAD(P)-bd_dom"/>
</dbReference>
<feature type="non-terminal residue" evidence="2">
    <location>
        <position position="117"/>
    </location>
</feature>
<proteinExistence type="predicted"/>
<dbReference type="PANTHER" id="PTHR48079">
    <property type="entry name" value="PROTEIN YEEZ"/>
    <property type="match status" value="1"/>
</dbReference>
<dbReference type="GO" id="GO:0004029">
    <property type="term" value="F:aldehyde dehydrogenase (NAD+) activity"/>
    <property type="evidence" value="ECO:0007669"/>
    <property type="project" value="TreeGrafter"/>
</dbReference>
<dbReference type="SUPFAM" id="SSF51735">
    <property type="entry name" value="NAD(P)-binding Rossmann-fold domains"/>
    <property type="match status" value="1"/>
</dbReference>
<dbReference type="InterPro" id="IPR051783">
    <property type="entry name" value="NAD(P)-dependent_oxidoreduct"/>
</dbReference>
<comment type="caution">
    <text evidence="2">The sequence shown here is derived from an EMBL/GenBank/DDBJ whole genome shotgun (WGS) entry which is preliminary data.</text>
</comment>